<dbReference type="PANTHER" id="PTHR43130">
    <property type="entry name" value="ARAC-FAMILY TRANSCRIPTIONAL REGULATOR"/>
    <property type="match status" value="1"/>
</dbReference>
<dbReference type="Gene3D" id="1.10.10.60">
    <property type="entry name" value="Homeodomain-like"/>
    <property type="match status" value="1"/>
</dbReference>
<protein>
    <submittedName>
        <fullName evidence="2">Transcriptional regulator, AraC family</fullName>
    </submittedName>
</protein>
<dbReference type="Pfam" id="PF01965">
    <property type="entry name" value="DJ-1_PfpI"/>
    <property type="match status" value="1"/>
</dbReference>
<dbReference type="Gene3D" id="3.40.50.880">
    <property type="match status" value="1"/>
</dbReference>
<dbReference type="SMART" id="SM00342">
    <property type="entry name" value="HTH_ARAC"/>
    <property type="match status" value="1"/>
</dbReference>
<proteinExistence type="predicted"/>
<dbReference type="Proteomes" id="UP000183471">
    <property type="component" value="Unassembled WGS sequence"/>
</dbReference>
<evidence type="ECO:0000313" key="3">
    <source>
        <dbReference type="Proteomes" id="UP000183471"/>
    </source>
</evidence>
<gene>
    <name evidence="2" type="ORF">SAMN05216402_3032</name>
</gene>
<evidence type="ECO:0000259" key="1">
    <source>
        <dbReference type="PROSITE" id="PS01124"/>
    </source>
</evidence>
<reference evidence="2 3" key="1">
    <citation type="submission" date="2016-10" db="EMBL/GenBank/DDBJ databases">
        <authorList>
            <person name="Varghese N."/>
            <person name="Submissions S."/>
        </authorList>
    </citation>
    <scope>NUCLEOTIDE SEQUENCE [LARGE SCALE GENOMIC DNA]</scope>
    <source>
        <strain evidence="2 3">Nl1</strain>
    </source>
</reference>
<dbReference type="InterPro" id="IPR002818">
    <property type="entry name" value="DJ-1/PfpI"/>
</dbReference>
<dbReference type="CDD" id="cd03138">
    <property type="entry name" value="GATase1_AraC_2"/>
    <property type="match status" value="1"/>
</dbReference>
<keyword evidence="3" id="KW-1185">Reference proteome</keyword>
<dbReference type="InterPro" id="IPR052158">
    <property type="entry name" value="INH-QAR"/>
</dbReference>
<dbReference type="InterPro" id="IPR029062">
    <property type="entry name" value="Class_I_gatase-like"/>
</dbReference>
<name>A0ABY0TK85_9PROT</name>
<dbReference type="EMBL" id="FNKY01000001">
    <property type="protein sequence ID" value="SDQ96629.1"/>
    <property type="molecule type" value="Genomic_DNA"/>
</dbReference>
<sequence length="327" mass="35617">MRIHILALDEVFDTGLSTILDTLSVANDLAGANNAFSTHFEITIIGTRRHVRTSQGLSVPVVPATRCAYPDVVLIPALGAKMPETLRAALERRDVADAGELLRQWSDSGVLVGAACTGTFVLANTLLLNGQSATTSWWLAPLFRELYPLVTLEESRMVVNSSRFVTAGAALAHIDLALWLVRRSSPALAALTARFLVIEPRPSQAIFAIPDHLAHEDPLVERFEQWARLRLAAGFSLSDAASAAGTSERTLSRRLRAVLGKTPLSYFQDLRVERALHLLRTSSDSVDLIATQVGYADGTTLRTLLRRKMGRAVSELRISADHSGKEC</sequence>
<dbReference type="Pfam" id="PF12833">
    <property type="entry name" value="HTH_18"/>
    <property type="match status" value="1"/>
</dbReference>
<dbReference type="RefSeq" id="WP_074634343.1">
    <property type="nucleotide sequence ID" value="NZ_FNKY01000001.1"/>
</dbReference>
<dbReference type="PANTHER" id="PTHR43130:SF11">
    <property type="entry name" value="TRANSCRIPTIONAL REGULATORY PROTEIN"/>
    <property type="match status" value="1"/>
</dbReference>
<comment type="caution">
    <text evidence="2">The sequence shown here is derived from an EMBL/GenBank/DDBJ whole genome shotgun (WGS) entry which is preliminary data.</text>
</comment>
<accession>A0ABY0TK85</accession>
<dbReference type="SUPFAM" id="SSF52317">
    <property type="entry name" value="Class I glutamine amidotransferase-like"/>
    <property type="match status" value="1"/>
</dbReference>
<dbReference type="InterPro" id="IPR018060">
    <property type="entry name" value="HTH_AraC"/>
</dbReference>
<evidence type="ECO:0000313" key="2">
    <source>
        <dbReference type="EMBL" id="SDQ96629.1"/>
    </source>
</evidence>
<feature type="domain" description="HTH araC/xylS-type" evidence="1">
    <location>
        <begin position="221"/>
        <end position="319"/>
    </location>
</feature>
<dbReference type="PROSITE" id="PS01124">
    <property type="entry name" value="HTH_ARAC_FAMILY_2"/>
    <property type="match status" value="1"/>
</dbReference>
<organism evidence="2 3">
    <name type="scientific">Nitrosospira multiformis</name>
    <dbReference type="NCBI Taxonomy" id="1231"/>
    <lineage>
        <taxon>Bacteria</taxon>
        <taxon>Pseudomonadati</taxon>
        <taxon>Pseudomonadota</taxon>
        <taxon>Betaproteobacteria</taxon>
        <taxon>Nitrosomonadales</taxon>
        <taxon>Nitrosomonadaceae</taxon>
        <taxon>Nitrosospira</taxon>
    </lineage>
</organism>